<proteinExistence type="predicted"/>
<reference evidence="2 3" key="1">
    <citation type="submission" date="2014-04" db="EMBL/GenBank/DDBJ databases">
        <authorList>
            <consortium name="DOE Joint Genome Institute"/>
            <person name="Kuo A."/>
            <person name="Kohler A."/>
            <person name="Nagy L.G."/>
            <person name="Floudas D."/>
            <person name="Copeland A."/>
            <person name="Barry K.W."/>
            <person name="Cichocki N."/>
            <person name="Veneault-Fourrey C."/>
            <person name="LaButti K."/>
            <person name="Lindquist E.A."/>
            <person name="Lipzen A."/>
            <person name="Lundell T."/>
            <person name="Morin E."/>
            <person name="Murat C."/>
            <person name="Sun H."/>
            <person name="Tunlid A."/>
            <person name="Henrissat B."/>
            <person name="Grigoriev I.V."/>
            <person name="Hibbett D.S."/>
            <person name="Martin F."/>
            <person name="Nordberg H.P."/>
            <person name="Cantor M.N."/>
            <person name="Hua S.X."/>
        </authorList>
    </citation>
    <scope>NUCLEOTIDE SEQUENCE [LARGE SCALE GENOMIC DNA]</scope>
    <source>
        <strain evidence="2 3">Foug A</strain>
    </source>
</reference>
<dbReference type="InParanoid" id="A0A0C2ZS40"/>
<dbReference type="Proteomes" id="UP000053989">
    <property type="component" value="Unassembled WGS sequence"/>
</dbReference>
<feature type="region of interest" description="Disordered" evidence="1">
    <location>
        <begin position="60"/>
        <end position="97"/>
    </location>
</feature>
<evidence type="ECO:0000313" key="3">
    <source>
        <dbReference type="Proteomes" id="UP000053989"/>
    </source>
</evidence>
<dbReference type="AlphaFoldDB" id="A0A0C2ZS40"/>
<evidence type="ECO:0000313" key="2">
    <source>
        <dbReference type="EMBL" id="KIM64353.1"/>
    </source>
</evidence>
<keyword evidence="3" id="KW-1185">Reference proteome</keyword>
<reference evidence="3" key="2">
    <citation type="submission" date="2015-01" db="EMBL/GenBank/DDBJ databases">
        <title>Evolutionary Origins and Diversification of the Mycorrhizal Mutualists.</title>
        <authorList>
            <consortium name="DOE Joint Genome Institute"/>
            <consortium name="Mycorrhizal Genomics Consortium"/>
            <person name="Kohler A."/>
            <person name="Kuo A."/>
            <person name="Nagy L.G."/>
            <person name="Floudas D."/>
            <person name="Copeland A."/>
            <person name="Barry K.W."/>
            <person name="Cichocki N."/>
            <person name="Veneault-Fourrey C."/>
            <person name="LaButti K."/>
            <person name="Lindquist E.A."/>
            <person name="Lipzen A."/>
            <person name="Lundell T."/>
            <person name="Morin E."/>
            <person name="Murat C."/>
            <person name="Riley R."/>
            <person name="Ohm R."/>
            <person name="Sun H."/>
            <person name="Tunlid A."/>
            <person name="Henrissat B."/>
            <person name="Grigoriev I.V."/>
            <person name="Hibbett D.S."/>
            <person name="Martin F."/>
        </authorList>
    </citation>
    <scope>NUCLEOTIDE SEQUENCE [LARGE SCALE GENOMIC DNA]</scope>
    <source>
        <strain evidence="3">Foug A</strain>
    </source>
</reference>
<dbReference type="OrthoDB" id="2160599at2759"/>
<accession>A0A0C2ZS40</accession>
<feature type="compositionally biased region" description="Basic and acidic residues" evidence="1">
    <location>
        <begin position="1"/>
        <end position="10"/>
    </location>
</feature>
<feature type="compositionally biased region" description="Low complexity" evidence="1">
    <location>
        <begin position="238"/>
        <end position="251"/>
    </location>
</feature>
<sequence length="328" mass="35012">MDGENARYHQNEVVAGPSTVMQDPSDLFLPPASDPQPPTFLASTQDLLACFHLHPAYNKHVQPPSPSLQPPLSTVAPKAIPHDPPPETDDKKKKNSYRHLIKNVPGKHSMKKDDFLTTTMLVPSKQRIAIVEFDARTQRDAFTVSAEGLKGWNAGTLIVESSQAKEDRKKRKELKKLARAQAQGVAPGAIPSTASVAPPPQFTPPNSTPSSAQQLPGSLPLKPRIPAVTISPASGQLSTTPTSATPRSAVPTNPPPWTTTPAIRGKKRELDDSVAQPAVSPTSSGALPSVVGAHAGVGTARPRPVKKQRTDIQGSWEIPVQQPTPQPT</sequence>
<dbReference type="STRING" id="1036808.A0A0C2ZS40"/>
<name>A0A0C2ZS40_9AGAM</name>
<feature type="compositionally biased region" description="Basic residues" evidence="1">
    <location>
        <begin position="168"/>
        <end position="178"/>
    </location>
</feature>
<dbReference type="HOGENOM" id="CLU_038730_0_0_1"/>
<protein>
    <submittedName>
        <fullName evidence="2">Uncharacterized protein</fullName>
    </submittedName>
</protein>
<feature type="compositionally biased region" description="Pro residues" evidence="1">
    <location>
        <begin position="197"/>
        <end position="207"/>
    </location>
</feature>
<gene>
    <name evidence="2" type="ORF">SCLCIDRAFT_115307</name>
</gene>
<feature type="compositionally biased region" description="Basic and acidic residues" evidence="1">
    <location>
        <begin position="80"/>
        <end position="92"/>
    </location>
</feature>
<evidence type="ECO:0000256" key="1">
    <source>
        <dbReference type="SAM" id="MobiDB-lite"/>
    </source>
</evidence>
<feature type="region of interest" description="Disordered" evidence="1">
    <location>
        <begin position="1"/>
        <end position="40"/>
    </location>
</feature>
<organism evidence="2 3">
    <name type="scientific">Scleroderma citrinum Foug A</name>
    <dbReference type="NCBI Taxonomy" id="1036808"/>
    <lineage>
        <taxon>Eukaryota</taxon>
        <taxon>Fungi</taxon>
        <taxon>Dikarya</taxon>
        <taxon>Basidiomycota</taxon>
        <taxon>Agaricomycotina</taxon>
        <taxon>Agaricomycetes</taxon>
        <taxon>Agaricomycetidae</taxon>
        <taxon>Boletales</taxon>
        <taxon>Sclerodermatineae</taxon>
        <taxon>Sclerodermataceae</taxon>
        <taxon>Scleroderma</taxon>
    </lineage>
</organism>
<dbReference type="EMBL" id="KN822029">
    <property type="protein sequence ID" value="KIM64353.1"/>
    <property type="molecule type" value="Genomic_DNA"/>
</dbReference>
<feature type="region of interest" description="Disordered" evidence="1">
    <location>
        <begin position="163"/>
        <end position="328"/>
    </location>
</feature>